<dbReference type="InterPro" id="IPR009091">
    <property type="entry name" value="RCC1/BLIP-II"/>
</dbReference>
<dbReference type="OrthoDB" id="61110at2759"/>
<reference evidence="13" key="3">
    <citation type="submission" date="2015-06" db="UniProtKB">
        <authorList>
            <consortium name="EnsemblProtists"/>
        </authorList>
    </citation>
    <scope>IDENTIFICATION</scope>
</reference>
<evidence type="ECO:0000313" key="12">
    <source>
        <dbReference type="EMBL" id="EKX49638.1"/>
    </source>
</evidence>
<keyword evidence="7" id="KW-1015">Disulfide bond</keyword>
<dbReference type="SUPFAM" id="SSF50985">
    <property type="entry name" value="RCC1/BLIP-II"/>
    <property type="match status" value="1"/>
</dbReference>
<evidence type="ECO:0000256" key="2">
    <source>
        <dbReference type="ARBA" id="ARBA00012513"/>
    </source>
</evidence>
<evidence type="ECO:0000256" key="1">
    <source>
        <dbReference type="ARBA" id="ARBA00004479"/>
    </source>
</evidence>
<evidence type="ECO:0000256" key="9">
    <source>
        <dbReference type="ARBA" id="ARBA00023180"/>
    </source>
</evidence>
<dbReference type="Proteomes" id="UP000011087">
    <property type="component" value="Unassembled WGS sequence"/>
</dbReference>
<keyword evidence="6" id="KW-0472">Membrane</keyword>
<dbReference type="Gene3D" id="2.130.10.30">
    <property type="entry name" value="Regulator of chromosome condensation 1/beta-lactamase-inhibitor protein II"/>
    <property type="match status" value="2"/>
</dbReference>
<comment type="catalytic activity">
    <reaction evidence="10">
        <text>L-threonyl-[protein] + ATP = O-phospho-L-threonyl-[protein] + ADP + H(+)</text>
        <dbReference type="Rhea" id="RHEA:46608"/>
        <dbReference type="Rhea" id="RHEA-COMP:11060"/>
        <dbReference type="Rhea" id="RHEA-COMP:11605"/>
        <dbReference type="ChEBI" id="CHEBI:15378"/>
        <dbReference type="ChEBI" id="CHEBI:30013"/>
        <dbReference type="ChEBI" id="CHEBI:30616"/>
        <dbReference type="ChEBI" id="CHEBI:61977"/>
        <dbReference type="ChEBI" id="CHEBI:456216"/>
        <dbReference type="EC" id="2.7.11.1"/>
    </reaction>
</comment>
<gene>
    <name evidence="12" type="ORF">GUITHDRAFT_104598</name>
</gene>
<sequence length="253" mass="27510">MQQMQERTIADERDWQTVSCGGLHTCAIRRTNELPVLCFGRGAEGQKQPPVATGWSKISSGWKFTCGILLSSRLYCWGDNSWKKHACGIALPDKSLRCWGENKNGKTQAPAGSGYVSVCSATEHSCAVDGKGKLTCWGLDGHDRTKVVHGGANVRGQATVPQRQEQVPILGNATAEQLDGSYDPTTFAMINCSNGKCMRTRPYHWLSFSVGYHHACGIFLRDPAERICGASTSPGKNALCWGDYAYDQASAES</sequence>
<keyword evidence="9" id="KW-0325">Glycoprotein</keyword>
<dbReference type="STRING" id="905079.L1JNI0"/>
<dbReference type="AlphaFoldDB" id="L1JNI0"/>
<keyword evidence="5" id="KW-1133">Transmembrane helix</keyword>
<keyword evidence="3" id="KW-0812">Transmembrane</keyword>
<accession>L1JNI0</accession>
<dbReference type="GO" id="GO:0016020">
    <property type="term" value="C:membrane"/>
    <property type="evidence" value="ECO:0007669"/>
    <property type="project" value="UniProtKB-SubCell"/>
</dbReference>
<dbReference type="GeneID" id="17306321"/>
<dbReference type="EC" id="2.7.11.1" evidence="2"/>
<evidence type="ECO:0000256" key="8">
    <source>
        <dbReference type="ARBA" id="ARBA00023170"/>
    </source>
</evidence>
<evidence type="ECO:0000256" key="7">
    <source>
        <dbReference type="ARBA" id="ARBA00023157"/>
    </source>
</evidence>
<proteinExistence type="predicted"/>
<reference evidence="14" key="2">
    <citation type="submission" date="2012-11" db="EMBL/GenBank/DDBJ databases">
        <authorList>
            <person name="Kuo A."/>
            <person name="Curtis B.A."/>
            <person name="Tanifuji G."/>
            <person name="Burki F."/>
            <person name="Gruber A."/>
            <person name="Irimia M."/>
            <person name="Maruyama S."/>
            <person name="Arias M.C."/>
            <person name="Ball S.G."/>
            <person name="Gile G.H."/>
            <person name="Hirakawa Y."/>
            <person name="Hopkins J.F."/>
            <person name="Rensing S.A."/>
            <person name="Schmutz J."/>
            <person name="Symeonidi A."/>
            <person name="Elias M."/>
            <person name="Eveleigh R.J."/>
            <person name="Herman E.K."/>
            <person name="Klute M.J."/>
            <person name="Nakayama T."/>
            <person name="Obornik M."/>
            <person name="Reyes-Prieto A."/>
            <person name="Armbrust E.V."/>
            <person name="Aves S.J."/>
            <person name="Beiko R.G."/>
            <person name="Coutinho P."/>
            <person name="Dacks J.B."/>
            <person name="Durnford D.G."/>
            <person name="Fast N.M."/>
            <person name="Green B.R."/>
            <person name="Grisdale C."/>
            <person name="Hempe F."/>
            <person name="Henrissat B."/>
            <person name="Hoppner M.P."/>
            <person name="Ishida K.-I."/>
            <person name="Kim E."/>
            <person name="Koreny L."/>
            <person name="Kroth P.G."/>
            <person name="Liu Y."/>
            <person name="Malik S.-B."/>
            <person name="Maier U.G."/>
            <person name="McRose D."/>
            <person name="Mock T."/>
            <person name="Neilson J.A."/>
            <person name="Onodera N.T."/>
            <person name="Poole A.M."/>
            <person name="Pritham E.J."/>
            <person name="Richards T.A."/>
            <person name="Rocap G."/>
            <person name="Roy S.W."/>
            <person name="Sarai C."/>
            <person name="Schaack S."/>
            <person name="Shirato S."/>
            <person name="Slamovits C.H."/>
            <person name="Spencer D.F."/>
            <person name="Suzuki S."/>
            <person name="Worden A.Z."/>
            <person name="Zauner S."/>
            <person name="Barry K."/>
            <person name="Bell C."/>
            <person name="Bharti A.K."/>
            <person name="Crow J.A."/>
            <person name="Grimwood J."/>
            <person name="Kramer R."/>
            <person name="Lindquist E."/>
            <person name="Lucas S."/>
            <person name="Salamov A."/>
            <person name="McFadden G.I."/>
            <person name="Lane C.E."/>
            <person name="Keeling P.J."/>
            <person name="Gray M.W."/>
            <person name="Grigoriev I.V."/>
            <person name="Archibald J.M."/>
        </authorList>
    </citation>
    <scope>NUCLEOTIDE SEQUENCE</scope>
    <source>
        <strain evidence="14">CCMP2712</strain>
    </source>
</reference>
<dbReference type="EMBL" id="JH992981">
    <property type="protein sequence ID" value="EKX49638.1"/>
    <property type="molecule type" value="Genomic_DNA"/>
</dbReference>
<evidence type="ECO:0000256" key="10">
    <source>
        <dbReference type="ARBA" id="ARBA00047899"/>
    </source>
</evidence>
<evidence type="ECO:0000313" key="13">
    <source>
        <dbReference type="EnsemblProtists" id="EKX49638"/>
    </source>
</evidence>
<evidence type="ECO:0000256" key="4">
    <source>
        <dbReference type="ARBA" id="ARBA00022729"/>
    </source>
</evidence>
<dbReference type="RefSeq" id="XP_005836618.1">
    <property type="nucleotide sequence ID" value="XM_005836561.1"/>
</dbReference>
<dbReference type="Pfam" id="PF13540">
    <property type="entry name" value="RCC1_2"/>
    <property type="match status" value="2"/>
</dbReference>
<dbReference type="KEGG" id="gtt:GUITHDRAFT_104598"/>
<evidence type="ECO:0000256" key="3">
    <source>
        <dbReference type="ARBA" id="ARBA00022692"/>
    </source>
</evidence>
<name>L1JNI0_GUITC</name>
<evidence type="ECO:0000256" key="11">
    <source>
        <dbReference type="ARBA" id="ARBA00048679"/>
    </source>
</evidence>
<protein>
    <recommendedName>
        <fullName evidence="2">non-specific serine/threonine protein kinase</fullName>
        <ecNumber evidence="2">2.7.11.1</ecNumber>
    </recommendedName>
</protein>
<comment type="subcellular location">
    <subcellularLocation>
        <location evidence="1">Membrane</location>
        <topology evidence="1">Single-pass type I membrane protein</topology>
    </subcellularLocation>
</comment>
<dbReference type="EnsemblProtists" id="EKX49638">
    <property type="protein sequence ID" value="EKX49638"/>
    <property type="gene ID" value="GUITHDRAFT_104598"/>
</dbReference>
<comment type="catalytic activity">
    <reaction evidence="11">
        <text>L-seryl-[protein] + ATP = O-phospho-L-seryl-[protein] + ADP + H(+)</text>
        <dbReference type="Rhea" id="RHEA:17989"/>
        <dbReference type="Rhea" id="RHEA-COMP:9863"/>
        <dbReference type="Rhea" id="RHEA-COMP:11604"/>
        <dbReference type="ChEBI" id="CHEBI:15378"/>
        <dbReference type="ChEBI" id="CHEBI:29999"/>
        <dbReference type="ChEBI" id="CHEBI:30616"/>
        <dbReference type="ChEBI" id="CHEBI:83421"/>
        <dbReference type="ChEBI" id="CHEBI:456216"/>
        <dbReference type="EC" id="2.7.11.1"/>
    </reaction>
</comment>
<dbReference type="PANTHER" id="PTHR47460:SF1">
    <property type="entry name" value="SERINE_THREONINE-PROTEIN KINASE-LIKE PROTEIN ACR4"/>
    <property type="match status" value="1"/>
</dbReference>
<evidence type="ECO:0000313" key="14">
    <source>
        <dbReference type="Proteomes" id="UP000011087"/>
    </source>
</evidence>
<dbReference type="PaxDb" id="55529-EKX49638"/>
<evidence type="ECO:0000256" key="6">
    <source>
        <dbReference type="ARBA" id="ARBA00023136"/>
    </source>
</evidence>
<organism evidence="12">
    <name type="scientific">Guillardia theta (strain CCMP2712)</name>
    <name type="common">Cryptophyte</name>
    <dbReference type="NCBI Taxonomy" id="905079"/>
    <lineage>
        <taxon>Eukaryota</taxon>
        <taxon>Cryptophyceae</taxon>
        <taxon>Pyrenomonadales</taxon>
        <taxon>Geminigeraceae</taxon>
        <taxon>Guillardia</taxon>
    </lineage>
</organism>
<reference evidence="12 14" key="1">
    <citation type="journal article" date="2012" name="Nature">
        <title>Algal genomes reveal evolutionary mosaicism and the fate of nucleomorphs.</title>
        <authorList>
            <consortium name="DOE Joint Genome Institute"/>
            <person name="Curtis B.A."/>
            <person name="Tanifuji G."/>
            <person name="Burki F."/>
            <person name="Gruber A."/>
            <person name="Irimia M."/>
            <person name="Maruyama S."/>
            <person name="Arias M.C."/>
            <person name="Ball S.G."/>
            <person name="Gile G.H."/>
            <person name="Hirakawa Y."/>
            <person name="Hopkins J.F."/>
            <person name="Kuo A."/>
            <person name="Rensing S.A."/>
            <person name="Schmutz J."/>
            <person name="Symeonidi A."/>
            <person name="Elias M."/>
            <person name="Eveleigh R.J."/>
            <person name="Herman E.K."/>
            <person name="Klute M.J."/>
            <person name="Nakayama T."/>
            <person name="Obornik M."/>
            <person name="Reyes-Prieto A."/>
            <person name="Armbrust E.V."/>
            <person name="Aves S.J."/>
            <person name="Beiko R.G."/>
            <person name="Coutinho P."/>
            <person name="Dacks J.B."/>
            <person name="Durnford D.G."/>
            <person name="Fast N.M."/>
            <person name="Green B.R."/>
            <person name="Grisdale C.J."/>
            <person name="Hempel F."/>
            <person name="Henrissat B."/>
            <person name="Hoppner M.P."/>
            <person name="Ishida K."/>
            <person name="Kim E."/>
            <person name="Koreny L."/>
            <person name="Kroth P.G."/>
            <person name="Liu Y."/>
            <person name="Malik S.B."/>
            <person name="Maier U.G."/>
            <person name="McRose D."/>
            <person name="Mock T."/>
            <person name="Neilson J.A."/>
            <person name="Onodera N.T."/>
            <person name="Poole A.M."/>
            <person name="Pritham E.J."/>
            <person name="Richards T.A."/>
            <person name="Rocap G."/>
            <person name="Roy S.W."/>
            <person name="Sarai C."/>
            <person name="Schaack S."/>
            <person name="Shirato S."/>
            <person name="Slamovits C.H."/>
            <person name="Spencer D.F."/>
            <person name="Suzuki S."/>
            <person name="Worden A.Z."/>
            <person name="Zauner S."/>
            <person name="Barry K."/>
            <person name="Bell C."/>
            <person name="Bharti A.K."/>
            <person name="Crow J.A."/>
            <person name="Grimwood J."/>
            <person name="Kramer R."/>
            <person name="Lindquist E."/>
            <person name="Lucas S."/>
            <person name="Salamov A."/>
            <person name="McFadden G.I."/>
            <person name="Lane C.E."/>
            <person name="Keeling P.J."/>
            <person name="Gray M.W."/>
            <person name="Grigoriev I.V."/>
            <person name="Archibald J.M."/>
        </authorList>
    </citation>
    <scope>NUCLEOTIDE SEQUENCE</scope>
    <source>
        <strain evidence="12 14">CCMP2712</strain>
    </source>
</reference>
<keyword evidence="8" id="KW-0675">Receptor</keyword>
<dbReference type="HOGENOM" id="CLU_074252_1_0_1"/>
<evidence type="ECO:0000256" key="5">
    <source>
        <dbReference type="ARBA" id="ARBA00022989"/>
    </source>
</evidence>
<dbReference type="GO" id="GO:0004674">
    <property type="term" value="F:protein serine/threonine kinase activity"/>
    <property type="evidence" value="ECO:0007669"/>
    <property type="project" value="UniProtKB-KW"/>
</dbReference>
<keyword evidence="4" id="KW-0732">Signal</keyword>
<keyword evidence="14" id="KW-1185">Reference proteome</keyword>
<dbReference type="PANTHER" id="PTHR47460">
    <property type="entry name" value="SERINE/THREONINE-PROTEIN KINASE-LIKE PROTEIN ACR4"/>
    <property type="match status" value="1"/>
</dbReference>